<accession>A0A6J7HUF2</accession>
<evidence type="ECO:0000256" key="1">
    <source>
        <dbReference type="ARBA" id="ARBA00022801"/>
    </source>
</evidence>
<dbReference type="GO" id="GO:0016787">
    <property type="term" value="F:hydrolase activity"/>
    <property type="evidence" value="ECO:0007669"/>
    <property type="project" value="UniProtKB-KW"/>
</dbReference>
<dbReference type="PROSITE" id="PS00893">
    <property type="entry name" value="NUDIX_BOX"/>
    <property type="match status" value="1"/>
</dbReference>
<dbReference type="SUPFAM" id="SSF55811">
    <property type="entry name" value="Nudix"/>
    <property type="match status" value="1"/>
</dbReference>
<keyword evidence="1" id="KW-0378">Hydrolase</keyword>
<dbReference type="PANTHER" id="PTHR43736:SF1">
    <property type="entry name" value="DIHYDRONEOPTERIN TRIPHOSPHATE DIPHOSPHATASE"/>
    <property type="match status" value="1"/>
</dbReference>
<dbReference type="Pfam" id="PF00293">
    <property type="entry name" value="NUDIX"/>
    <property type="match status" value="1"/>
</dbReference>
<dbReference type="EMBL" id="CAFBMK010000118">
    <property type="protein sequence ID" value="CAB4923408.1"/>
    <property type="molecule type" value="Genomic_DNA"/>
</dbReference>
<dbReference type="InterPro" id="IPR015797">
    <property type="entry name" value="NUDIX_hydrolase-like_dom_sf"/>
</dbReference>
<dbReference type="PROSITE" id="PS51462">
    <property type="entry name" value="NUDIX"/>
    <property type="match status" value="1"/>
</dbReference>
<dbReference type="PANTHER" id="PTHR43736">
    <property type="entry name" value="ADP-RIBOSE PYROPHOSPHATASE"/>
    <property type="match status" value="1"/>
</dbReference>
<dbReference type="CDD" id="cd04681">
    <property type="entry name" value="NUDIX_Hydrolase"/>
    <property type="match status" value="1"/>
</dbReference>
<dbReference type="InterPro" id="IPR020476">
    <property type="entry name" value="Nudix_hydrolase"/>
</dbReference>
<dbReference type="InterPro" id="IPR020084">
    <property type="entry name" value="NUDIX_hydrolase_CS"/>
</dbReference>
<feature type="domain" description="Nudix hydrolase" evidence="2">
    <location>
        <begin position="34"/>
        <end position="163"/>
    </location>
</feature>
<evidence type="ECO:0000259" key="2">
    <source>
        <dbReference type="PROSITE" id="PS51462"/>
    </source>
</evidence>
<dbReference type="InterPro" id="IPR000086">
    <property type="entry name" value="NUDIX_hydrolase_dom"/>
</dbReference>
<gene>
    <name evidence="3" type="ORF">UFOPK3564_01969</name>
</gene>
<dbReference type="Gene3D" id="3.90.79.10">
    <property type="entry name" value="Nucleoside Triphosphate Pyrophosphohydrolase"/>
    <property type="match status" value="1"/>
</dbReference>
<proteinExistence type="predicted"/>
<protein>
    <submittedName>
        <fullName evidence="3">Unannotated protein</fullName>
    </submittedName>
</protein>
<dbReference type="PRINTS" id="PR00502">
    <property type="entry name" value="NUDIXFAMILY"/>
</dbReference>
<sequence>MSLSAWRSCPVCASPLQGDASHVACPACGFEQYENPAATTLALVVRGDELLLVRRAQAPRTGLWDTIGGFVDPGETAEDCVRRELREEVGAEIAGLVPLGTFASTYGETGRRTLGIAFVCRLVGDGALRLSDENDAARWFALDDLPELAFADGDDAVAALRADRAALTARLR</sequence>
<dbReference type="AlphaFoldDB" id="A0A6J7HUF2"/>
<organism evidence="3">
    <name type="scientific">freshwater metagenome</name>
    <dbReference type="NCBI Taxonomy" id="449393"/>
    <lineage>
        <taxon>unclassified sequences</taxon>
        <taxon>metagenomes</taxon>
        <taxon>ecological metagenomes</taxon>
    </lineage>
</organism>
<name>A0A6J7HUF2_9ZZZZ</name>
<evidence type="ECO:0000313" key="3">
    <source>
        <dbReference type="EMBL" id="CAB4923408.1"/>
    </source>
</evidence>
<reference evidence="3" key="1">
    <citation type="submission" date="2020-05" db="EMBL/GenBank/DDBJ databases">
        <authorList>
            <person name="Chiriac C."/>
            <person name="Salcher M."/>
            <person name="Ghai R."/>
            <person name="Kavagutti S V."/>
        </authorList>
    </citation>
    <scope>NUCLEOTIDE SEQUENCE</scope>
</reference>